<dbReference type="OrthoDB" id="5197601at2"/>
<gene>
    <name evidence="4" type="ORF">DW352_12950</name>
</gene>
<accession>A0A345ZWP3</accession>
<dbReference type="SUPFAM" id="SSF56529">
    <property type="entry name" value="FAH"/>
    <property type="match status" value="1"/>
</dbReference>
<evidence type="ECO:0000256" key="1">
    <source>
        <dbReference type="ARBA" id="ARBA00010211"/>
    </source>
</evidence>
<dbReference type="AlphaFoldDB" id="A0A345ZWP3"/>
<name>A0A345ZWP3_9HYPH</name>
<dbReference type="RefSeq" id="WP_115691719.1">
    <property type="nucleotide sequence ID" value="NZ_CP031417.1"/>
</dbReference>
<evidence type="ECO:0000259" key="3">
    <source>
        <dbReference type="Pfam" id="PF01557"/>
    </source>
</evidence>
<keyword evidence="4" id="KW-0378">Hydrolase</keyword>
<dbReference type="PANTHER" id="PTHR42796">
    <property type="entry name" value="FUMARYLACETOACETATE HYDROLASE DOMAIN-CONTAINING PROTEIN 2A-RELATED"/>
    <property type="match status" value="1"/>
</dbReference>
<dbReference type="Proteomes" id="UP000254889">
    <property type="component" value="Chromosome"/>
</dbReference>
<dbReference type="Pfam" id="PF01557">
    <property type="entry name" value="FAA_hydrolase"/>
    <property type="match status" value="1"/>
</dbReference>
<organism evidence="4 5">
    <name type="scientific">Pseudolabrys taiwanensis</name>
    <dbReference type="NCBI Taxonomy" id="331696"/>
    <lineage>
        <taxon>Bacteria</taxon>
        <taxon>Pseudomonadati</taxon>
        <taxon>Pseudomonadota</taxon>
        <taxon>Alphaproteobacteria</taxon>
        <taxon>Hyphomicrobiales</taxon>
        <taxon>Xanthobacteraceae</taxon>
        <taxon>Pseudolabrys</taxon>
    </lineage>
</organism>
<dbReference type="InterPro" id="IPR011234">
    <property type="entry name" value="Fumarylacetoacetase-like_C"/>
</dbReference>
<dbReference type="InterPro" id="IPR051121">
    <property type="entry name" value="FAH"/>
</dbReference>
<dbReference type="Gene3D" id="3.90.850.10">
    <property type="entry name" value="Fumarylacetoacetase-like, C-terminal domain"/>
    <property type="match status" value="1"/>
</dbReference>
<dbReference type="KEGG" id="ptaw:DW352_12950"/>
<comment type="similarity">
    <text evidence="1">Belongs to the FAH family.</text>
</comment>
<evidence type="ECO:0000313" key="5">
    <source>
        <dbReference type="Proteomes" id="UP000254889"/>
    </source>
</evidence>
<dbReference type="GO" id="GO:0046872">
    <property type="term" value="F:metal ion binding"/>
    <property type="evidence" value="ECO:0007669"/>
    <property type="project" value="UniProtKB-KW"/>
</dbReference>
<keyword evidence="5" id="KW-1185">Reference proteome</keyword>
<evidence type="ECO:0000256" key="2">
    <source>
        <dbReference type="ARBA" id="ARBA00022723"/>
    </source>
</evidence>
<keyword evidence="2" id="KW-0479">Metal-binding</keyword>
<dbReference type="FunFam" id="3.90.850.10:FF:000008">
    <property type="entry name" value="FAA hydrolase family protein"/>
    <property type="match status" value="1"/>
</dbReference>
<reference evidence="4 5" key="1">
    <citation type="submission" date="2018-07" db="EMBL/GenBank/DDBJ databases">
        <authorList>
            <person name="Quirk P.G."/>
            <person name="Krulwich T.A."/>
        </authorList>
    </citation>
    <scope>NUCLEOTIDE SEQUENCE [LARGE SCALE GENOMIC DNA]</scope>
    <source>
        <strain evidence="4 5">CC-BB4</strain>
    </source>
</reference>
<dbReference type="GO" id="GO:0044281">
    <property type="term" value="P:small molecule metabolic process"/>
    <property type="evidence" value="ECO:0007669"/>
    <property type="project" value="UniProtKB-ARBA"/>
</dbReference>
<dbReference type="InterPro" id="IPR036663">
    <property type="entry name" value="Fumarylacetoacetase_C_sf"/>
</dbReference>
<dbReference type="GO" id="GO:0016787">
    <property type="term" value="F:hydrolase activity"/>
    <property type="evidence" value="ECO:0007669"/>
    <property type="project" value="UniProtKB-KW"/>
</dbReference>
<sequence length="284" mass="31265">MKLASYRVRGRESYGAVVGDGVVDLKLRLGTRYETALDLLRDGALDNARAAAEGVRADYRLSEVEMLPPLLAPEKILCIGINYLNRNADYGDQEIPKYPSMFYRAPDSLVGHRQPIVRPVESEQLDYEGEIAIVIGKVGRRIAPETALDHVVGVTLCNEGTIRDWLRHGKFNVTQGKNWDATGSIGPWIVTSDEVDLTKPLHLTVRVNGAVVQDDNTGNMIKSFADLIAYVSTFMTLKPGDIIVSGTPVKLVKSDPPVWLKPGDTIEVECPEIGILRNEVVAEQ</sequence>
<feature type="domain" description="Fumarylacetoacetase-like C-terminal" evidence="3">
    <location>
        <begin position="75"/>
        <end position="281"/>
    </location>
</feature>
<dbReference type="EMBL" id="CP031417">
    <property type="protein sequence ID" value="AXK81340.1"/>
    <property type="molecule type" value="Genomic_DNA"/>
</dbReference>
<protein>
    <submittedName>
        <fullName evidence="4">FAA hydrolase family protein</fullName>
    </submittedName>
</protein>
<dbReference type="PANTHER" id="PTHR42796:SF4">
    <property type="entry name" value="FUMARYLACETOACETATE HYDROLASE DOMAIN-CONTAINING PROTEIN 2A"/>
    <property type="match status" value="1"/>
</dbReference>
<proteinExistence type="inferred from homology"/>
<evidence type="ECO:0000313" key="4">
    <source>
        <dbReference type="EMBL" id="AXK81340.1"/>
    </source>
</evidence>